<dbReference type="AlphaFoldDB" id="A0A1V9ZW24"/>
<proteinExistence type="predicted"/>
<accession>A0A1V9ZW24</accession>
<name>A0A1V9ZW24_9STRA</name>
<evidence type="ECO:0000313" key="1">
    <source>
        <dbReference type="EMBL" id="OQS01990.1"/>
    </source>
</evidence>
<protein>
    <submittedName>
        <fullName evidence="1">Uncharacterized protein</fullName>
    </submittedName>
</protein>
<evidence type="ECO:0000313" key="2">
    <source>
        <dbReference type="Proteomes" id="UP000243217"/>
    </source>
</evidence>
<organism evidence="1 2">
    <name type="scientific">Thraustotheca clavata</name>
    <dbReference type="NCBI Taxonomy" id="74557"/>
    <lineage>
        <taxon>Eukaryota</taxon>
        <taxon>Sar</taxon>
        <taxon>Stramenopiles</taxon>
        <taxon>Oomycota</taxon>
        <taxon>Saprolegniomycetes</taxon>
        <taxon>Saprolegniales</taxon>
        <taxon>Achlyaceae</taxon>
        <taxon>Thraustotheca</taxon>
    </lineage>
</organism>
<dbReference type="Proteomes" id="UP000243217">
    <property type="component" value="Unassembled WGS sequence"/>
</dbReference>
<gene>
    <name evidence="1" type="ORF">THRCLA_21537</name>
</gene>
<dbReference type="EMBL" id="JNBS01001303">
    <property type="protein sequence ID" value="OQS01990.1"/>
    <property type="molecule type" value="Genomic_DNA"/>
</dbReference>
<sequence length="141" mass="15947">MLRLYLFEGDDLVISIERTVLRLENMGRSFQCVFGLSWLFQSLVFKMTMKMLISGNANCGAKDTFHNSKTKITFCYIESQPQKGILDLRFTAFVEVEKTTSVAVSSHKSGVKYVSSQASKVNEQVGKTKYSPSTCVHLHIY</sequence>
<comment type="caution">
    <text evidence="1">The sequence shown here is derived from an EMBL/GenBank/DDBJ whole genome shotgun (WGS) entry which is preliminary data.</text>
</comment>
<keyword evidence="2" id="KW-1185">Reference proteome</keyword>
<reference evidence="1 2" key="1">
    <citation type="journal article" date="2014" name="Genome Biol. Evol.">
        <title>The secreted proteins of Achlya hypogyna and Thraustotheca clavata identify the ancestral oomycete secretome and reveal gene acquisitions by horizontal gene transfer.</title>
        <authorList>
            <person name="Misner I."/>
            <person name="Blouin N."/>
            <person name="Leonard G."/>
            <person name="Richards T.A."/>
            <person name="Lane C.E."/>
        </authorList>
    </citation>
    <scope>NUCLEOTIDE SEQUENCE [LARGE SCALE GENOMIC DNA]</scope>
    <source>
        <strain evidence="1 2">ATCC 34112</strain>
    </source>
</reference>